<dbReference type="CDD" id="cd22387">
    <property type="entry name" value="KH-I_DDX46_like"/>
    <property type="match status" value="1"/>
</dbReference>
<keyword evidence="5" id="KW-0067">ATP-binding</keyword>
<evidence type="ECO:0000256" key="4">
    <source>
        <dbReference type="ARBA" id="ARBA00022806"/>
    </source>
</evidence>
<feature type="compositionally biased region" description="Basic and acidic residues" evidence="7">
    <location>
        <begin position="130"/>
        <end position="158"/>
    </location>
</feature>
<evidence type="ECO:0000256" key="1">
    <source>
        <dbReference type="ARBA" id="ARBA00012552"/>
    </source>
</evidence>
<feature type="compositionally biased region" description="Acidic residues" evidence="7">
    <location>
        <begin position="397"/>
        <end position="427"/>
    </location>
</feature>
<evidence type="ECO:0000259" key="10">
    <source>
        <dbReference type="PROSITE" id="PS51195"/>
    </source>
</evidence>
<evidence type="ECO:0000256" key="7">
    <source>
        <dbReference type="SAM" id="MobiDB-lite"/>
    </source>
</evidence>
<feature type="compositionally biased region" description="Basic and acidic residues" evidence="7">
    <location>
        <begin position="428"/>
        <end position="440"/>
    </location>
</feature>
<comment type="caution">
    <text evidence="11">The sequence shown here is derived from an EMBL/GenBank/DDBJ whole genome shotgun (WGS) entry which is preliminary data.</text>
</comment>
<dbReference type="SUPFAM" id="SSF54791">
    <property type="entry name" value="Eukaryotic type KH-domain (KH-domain type I)"/>
    <property type="match status" value="1"/>
</dbReference>
<evidence type="ECO:0000256" key="3">
    <source>
        <dbReference type="ARBA" id="ARBA00022801"/>
    </source>
</evidence>
<feature type="compositionally biased region" description="Basic residues" evidence="7">
    <location>
        <begin position="8"/>
        <end position="28"/>
    </location>
</feature>
<dbReference type="GO" id="GO:0003723">
    <property type="term" value="F:RNA binding"/>
    <property type="evidence" value="ECO:0007669"/>
    <property type="project" value="InterPro"/>
</dbReference>
<accession>A0A7J6M1Z0</accession>
<keyword evidence="3" id="KW-0378">Hydrolase</keyword>
<dbReference type="InterPro" id="IPR001650">
    <property type="entry name" value="Helicase_C-like"/>
</dbReference>
<feature type="compositionally biased region" description="Pro residues" evidence="7">
    <location>
        <begin position="1011"/>
        <end position="1064"/>
    </location>
</feature>
<evidence type="ECO:0000313" key="11">
    <source>
        <dbReference type="EMBL" id="KAF4665588.1"/>
    </source>
</evidence>
<evidence type="ECO:0000256" key="2">
    <source>
        <dbReference type="ARBA" id="ARBA00022741"/>
    </source>
</evidence>
<feature type="compositionally biased region" description="Polar residues" evidence="7">
    <location>
        <begin position="939"/>
        <end position="950"/>
    </location>
</feature>
<evidence type="ECO:0000259" key="9">
    <source>
        <dbReference type="PROSITE" id="PS51194"/>
    </source>
</evidence>
<feature type="compositionally biased region" description="Acidic residues" evidence="7">
    <location>
        <begin position="346"/>
        <end position="357"/>
    </location>
</feature>
<feature type="short sequence motif" description="Q motif" evidence="6">
    <location>
        <begin position="527"/>
        <end position="555"/>
    </location>
</feature>
<feature type="compositionally biased region" description="Basic and acidic residues" evidence="7">
    <location>
        <begin position="360"/>
        <end position="374"/>
    </location>
</feature>
<dbReference type="InterPro" id="IPR036612">
    <property type="entry name" value="KH_dom_type_1_sf"/>
</dbReference>
<dbReference type="FunFam" id="3.40.50.300:FF:000079">
    <property type="entry name" value="probable ATP-dependent RNA helicase DDX17"/>
    <property type="match status" value="1"/>
</dbReference>
<feature type="region of interest" description="Disordered" evidence="7">
    <location>
        <begin position="322"/>
        <end position="440"/>
    </location>
</feature>
<dbReference type="Pfam" id="PF00270">
    <property type="entry name" value="DEAD"/>
    <property type="match status" value="1"/>
</dbReference>
<protein>
    <recommendedName>
        <fullName evidence="1">RNA helicase</fullName>
        <ecNumber evidence="1">3.6.4.13</ecNumber>
    </recommendedName>
</protein>
<feature type="region of interest" description="Disordered" evidence="7">
    <location>
        <begin position="939"/>
        <end position="969"/>
    </location>
</feature>
<dbReference type="EC" id="3.6.4.13" evidence="1"/>
<keyword evidence="2" id="KW-0547">Nucleotide-binding</keyword>
<gene>
    <name evidence="11" type="primary">DDX46</name>
    <name evidence="11" type="ORF">FOL46_003578</name>
</gene>
<reference evidence="11 12" key="1">
    <citation type="submission" date="2020-04" db="EMBL/GenBank/DDBJ databases">
        <title>Perkinsus olseni comparative genomics.</title>
        <authorList>
            <person name="Bogema D.R."/>
        </authorList>
    </citation>
    <scope>NUCLEOTIDE SEQUENCE [LARGE SCALE GENOMIC DNA]</scope>
    <source>
        <strain evidence="11">ATCC PRA-31</strain>
    </source>
</reference>
<dbReference type="Gene3D" id="3.40.50.300">
    <property type="entry name" value="P-loop containing nucleotide triphosphate hydrolases"/>
    <property type="match status" value="2"/>
</dbReference>
<sequence>MGRDRRSSSTHHRHHDHGHHSRSPRRSFKALTADEKEFLRAQNREEDEGRREESESRSRHRRRSRSRDRRTRRSHRSRSRDDDRPSRRRRGGSRDRKGRDEDEGRGDREGHRDGRRESRRSSEEAPAVGLDKKKESAEKSPSRSSEEERSVRGSEKEGSASVKGGGSGEETPGEASPAAESNKVMDKREERRKRLMQLLKGAVIKDPLGQEKRVVLQPWQDDELEIDEEDAKKPAVFGLDAVGSVATSILRAEGVKPGGETKEEEEEEDPLDKYMEELTAKTGVTVGGGAAAAAAAAGLSVMDAAMQNNTINLDEVEELAKAEQQKVKGGDAGAEGEEAAVKEEGVVEDEDEDDDAYYEAFRKAMKESQKESENVKQIFAPVYEKEEELAPAKPEVFYDEEHDAADDNEDTSSSSSDDESDDDDDQTEGEKVVEGESEKNKTAIVVKPEIKEDDISRMSYFELAKQFVSKKELPPVDHSKIDYYPIKKNLYKQVREISNMPEHEVAQLRQSNGDIRVRGKHCPRPIKSFAMAGLDVRILRMLARKGITTPFPIQMQAIPALLCGRDVIAIAPTGSGKTLAYLLPMVRHVMAQPPLFYNEGPIGLVIAPTRELALQINEQAEALCHAVSLKCACAYGGGIMGPQLSKLKAGCHILVATPGRLIDVLTLSNGKVTNLQRVSTVTLDEADRMFDMGFEPQISMVLRNTNPARQTCMFSATFPPHVEGLARQSLHKPVEVVIGDPGSAAANVKQQVVVVRDEEERFNHLLKLLGEWADHGSILVFFTKQDEVDGMYMRLLDYGYACLTLHGGQDQQDRDGTIDDFKKRKPPPANILLATSVAARGLDVKHCICVINYTPPDHAEDYVHRVGRTGRAGNVGFAYTLINSSTEGEYASELVEVLKAASQEVPADLVILAQNNQVSISAGLVAKKRGGFGGRGFTFESSELSRNQQQRKVEMDQAKAEADGTRLDKLKKEEEAGRTMTAAQAAASAAAKAGVQSQQKAPATAATSAKPAPPPGPPPPGQARKPPPPPGPPPKKAAPPLPKGPPPPGARKKAPPPPKVPPPAAKTIVASEAQAAVAAAKNYKAPPPKQGAPPVVRNGGNASSIVAVAAQGASNSALALLGGDRDSFAEQLAAAAASVGDIQVARTKASADEVVEELEINDYPQLARAKVSNRELRGGIEERTGCRLQIKGQFYQRNAYVPPGCRKLYIEIIGNSAVACQRAKAECRDVCEEWAKTTLNIPQGRLMRTNMPQRKRRKLDW</sequence>
<dbReference type="InterPro" id="IPR014001">
    <property type="entry name" value="Helicase_ATP-bd"/>
</dbReference>
<feature type="compositionally biased region" description="Basic and acidic residues" evidence="7">
    <location>
        <begin position="92"/>
        <end position="123"/>
    </location>
</feature>
<evidence type="ECO:0000259" key="8">
    <source>
        <dbReference type="PROSITE" id="PS51192"/>
    </source>
</evidence>
<evidence type="ECO:0000256" key="5">
    <source>
        <dbReference type="ARBA" id="ARBA00022840"/>
    </source>
</evidence>
<feature type="domain" description="Helicase ATP-binding" evidence="8">
    <location>
        <begin position="558"/>
        <end position="736"/>
    </location>
</feature>
<dbReference type="InterPro" id="IPR014014">
    <property type="entry name" value="RNA_helicase_DEAD_Q_motif"/>
</dbReference>
<dbReference type="PROSITE" id="PS51194">
    <property type="entry name" value="HELICASE_CTER"/>
    <property type="match status" value="1"/>
</dbReference>
<feature type="region of interest" description="Disordered" evidence="7">
    <location>
        <begin position="990"/>
        <end position="1065"/>
    </location>
</feature>
<feature type="region of interest" description="Disordered" evidence="7">
    <location>
        <begin position="1"/>
        <end position="192"/>
    </location>
</feature>
<dbReference type="InterPro" id="IPR011545">
    <property type="entry name" value="DEAD/DEAH_box_helicase_dom"/>
</dbReference>
<dbReference type="EMBL" id="JABANN010000228">
    <property type="protein sequence ID" value="KAF4665588.1"/>
    <property type="molecule type" value="Genomic_DNA"/>
</dbReference>
<feature type="domain" description="Helicase C-terminal" evidence="9">
    <location>
        <begin position="747"/>
        <end position="913"/>
    </location>
</feature>
<feature type="compositionally biased region" description="Basic residues" evidence="7">
    <location>
        <begin position="58"/>
        <end position="78"/>
    </location>
</feature>
<dbReference type="PANTHER" id="PTHR47958">
    <property type="entry name" value="ATP-DEPENDENT RNA HELICASE DBP3"/>
    <property type="match status" value="1"/>
</dbReference>
<feature type="compositionally biased region" description="Basic and acidic residues" evidence="7">
    <location>
        <begin position="951"/>
        <end position="969"/>
    </location>
</feature>
<dbReference type="PROSITE" id="PS51195">
    <property type="entry name" value="Q_MOTIF"/>
    <property type="match status" value="1"/>
</dbReference>
<dbReference type="SUPFAM" id="SSF52540">
    <property type="entry name" value="P-loop containing nucleoside triphosphate hydrolases"/>
    <property type="match status" value="2"/>
</dbReference>
<dbReference type="Proteomes" id="UP000572268">
    <property type="component" value="Unassembled WGS sequence"/>
</dbReference>
<feature type="compositionally biased region" description="Basic and acidic residues" evidence="7">
    <location>
        <begin position="32"/>
        <end position="57"/>
    </location>
</feature>
<dbReference type="GO" id="GO:0003724">
    <property type="term" value="F:RNA helicase activity"/>
    <property type="evidence" value="ECO:0007669"/>
    <property type="project" value="UniProtKB-EC"/>
</dbReference>
<dbReference type="Pfam" id="PF00271">
    <property type="entry name" value="Helicase_C"/>
    <property type="match status" value="1"/>
</dbReference>
<feature type="domain" description="DEAD-box RNA helicase Q" evidence="10">
    <location>
        <begin position="527"/>
        <end position="555"/>
    </location>
</feature>
<proteinExistence type="predicted"/>
<dbReference type="SMART" id="SM00487">
    <property type="entry name" value="DEXDc"/>
    <property type="match status" value="1"/>
</dbReference>
<evidence type="ECO:0000313" key="12">
    <source>
        <dbReference type="Proteomes" id="UP000572268"/>
    </source>
</evidence>
<dbReference type="PROSITE" id="PS51192">
    <property type="entry name" value="HELICASE_ATP_BIND_1"/>
    <property type="match status" value="1"/>
</dbReference>
<evidence type="ECO:0000256" key="6">
    <source>
        <dbReference type="PROSITE-ProRule" id="PRU00552"/>
    </source>
</evidence>
<dbReference type="AlphaFoldDB" id="A0A7J6M1Z0"/>
<organism evidence="11 12">
    <name type="scientific">Perkinsus olseni</name>
    <name type="common">Perkinsus atlanticus</name>
    <dbReference type="NCBI Taxonomy" id="32597"/>
    <lineage>
        <taxon>Eukaryota</taxon>
        <taxon>Sar</taxon>
        <taxon>Alveolata</taxon>
        <taxon>Perkinsozoa</taxon>
        <taxon>Perkinsea</taxon>
        <taxon>Perkinsida</taxon>
        <taxon>Perkinsidae</taxon>
        <taxon>Perkinsus</taxon>
    </lineage>
</organism>
<feature type="compositionally biased region" description="Low complexity" evidence="7">
    <location>
        <begin position="990"/>
        <end position="1010"/>
    </location>
</feature>
<dbReference type="GO" id="GO:0005524">
    <property type="term" value="F:ATP binding"/>
    <property type="evidence" value="ECO:0007669"/>
    <property type="project" value="UniProtKB-KW"/>
</dbReference>
<dbReference type="CDD" id="cd18787">
    <property type="entry name" value="SF2_C_DEAD"/>
    <property type="match status" value="1"/>
</dbReference>
<keyword evidence="4 11" id="KW-0347">Helicase</keyword>
<name>A0A7J6M1Z0_PEROL</name>
<dbReference type="SMART" id="SM00490">
    <property type="entry name" value="HELICc"/>
    <property type="match status" value="1"/>
</dbReference>
<dbReference type="GO" id="GO:0016787">
    <property type="term" value="F:hydrolase activity"/>
    <property type="evidence" value="ECO:0007669"/>
    <property type="project" value="UniProtKB-KW"/>
</dbReference>
<dbReference type="InterPro" id="IPR027417">
    <property type="entry name" value="P-loop_NTPase"/>
</dbReference>